<dbReference type="GO" id="GO:0050660">
    <property type="term" value="F:flavin adenine dinucleotide binding"/>
    <property type="evidence" value="ECO:0007669"/>
    <property type="project" value="InterPro"/>
</dbReference>
<organism evidence="5 6">
    <name type="scientific">Athelia psychrophila</name>
    <dbReference type="NCBI Taxonomy" id="1759441"/>
    <lineage>
        <taxon>Eukaryota</taxon>
        <taxon>Fungi</taxon>
        <taxon>Dikarya</taxon>
        <taxon>Basidiomycota</taxon>
        <taxon>Agaricomycotina</taxon>
        <taxon>Agaricomycetes</taxon>
        <taxon>Agaricomycetidae</taxon>
        <taxon>Atheliales</taxon>
        <taxon>Atheliaceae</taxon>
        <taxon>Athelia</taxon>
    </lineage>
</organism>
<proteinExistence type="inferred from homology"/>
<keyword evidence="2" id="KW-0285">Flavoprotein</keyword>
<dbReference type="EMBL" id="KV417528">
    <property type="protein sequence ID" value="KZP24142.1"/>
    <property type="molecule type" value="Genomic_DNA"/>
</dbReference>
<evidence type="ECO:0000256" key="2">
    <source>
        <dbReference type="ARBA" id="ARBA00022630"/>
    </source>
</evidence>
<gene>
    <name evidence="5" type="ORF">FIBSPDRAFT_736219</name>
</gene>
<dbReference type="SUPFAM" id="SSF51905">
    <property type="entry name" value="FAD/NAD(P)-binding domain"/>
    <property type="match status" value="1"/>
</dbReference>
<reference evidence="5 6" key="1">
    <citation type="journal article" date="2016" name="Mol. Biol. Evol.">
        <title>Comparative Genomics of Early-Diverging Mushroom-Forming Fungi Provides Insights into the Origins of Lignocellulose Decay Capabilities.</title>
        <authorList>
            <person name="Nagy L.G."/>
            <person name="Riley R."/>
            <person name="Tritt A."/>
            <person name="Adam C."/>
            <person name="Daum C."/>
            <person name="Floudas D."/>
            <person name="Sun H."/>
            <person name="Yadav J.S."/>
            <person name="Pangilinan J."/>
            <person name="Larsson K.H."/>
            <person name="Matsuura K."/>
            <person name="Barry K."/>
            <person name="Labutti K."/>
            <person name="Kuo R."/>
            <person name="Ohm R.A."/>
            <person name="Bhattacharya S.S."/>
            <person name="Shirouzu T."/>
            <person name="Yoshinaga Y."/>
            <person name="Martin F.M."/>
            <person name="Grigoriev I.V."/>
            <person name="Hibbett D.S."/>
        </authorList>
    </citation>
    <scope>NUCLEOTIDE SEQUENCE [LARGE SCALE GENOMIC DNA]</scope>
    <source>
        <strain evidence="5 6">CBS 109695</strain>
    </source>
</reference>
<evidence type="ECO:0000313" key="5">
    <source>
        <dbReference type="EMBL" id="KZP24142.1"/>
    </source>
</evidence>
<dbReference type="OrthoDB" id="74360at2759"/>
<keyword evidence="4" id="KW-0560">Oxidoreductase</keyword>
<dbReference type="Gene3D" id="3.50.50.60">
    <property type="entry name" value="FAD/NAD(P)-binding domain"/>
    <property type="match status" value="2"/>
</dbReference>
<dbReference type="STRING" id="436010.A0A166MN68"/>
<dbReference type="PANTHER" id="PTHR42877:SF5">
    <property type="entry name" value="L-ORNITHINE N(5)-MONOOXYGENASE-RELATED"/>
    <property type="match status" value="1"/>
</dbReference>
<evidence type="ECO:0000313" key="6">
    <source>
        <dbReference type="Proteomes" id="UP000076532"/>
    </source>
</evidence>
<evidence type="ECO:0000256" key="1">
    <source>
        <dbReference type="ARBA" id="ARBA00010139"/>
    </source>
</evidence>
<comment type="similarity">
    <text evidence="1">Belongs to the FAD-binding monooxygenase family.</text>
</comment>
<accession>A0A166MN68</accession>
<dbReference type="AlphaFoldDB" id="A0A166MN68"/>
<dbReference type="GO" id="GO:0004499">
    <property type="term" value="F:N,N-dimethylaniline monooxygenase activity"/>
    <property type="evidence" value="ECO:0007669"/>
    <property type="project" value="InterPro"/>
</dbReference>
<dbReference type="GO" id="GO:0050661">
    <property type="term" value="F:NADP binding"/>
    <property type="evidence" value="ECO:0007669"/>
    <property type="project" value="InterPro"/>
</dbReference>
<dbReference type="InterPro" id="IPR051209">
    <property type="entry name" value="FAD-bind_Monooxygenase_sf"/>
</dbReference>
<protein>
    <submittedName>
        <fullName evidence="5">FAD/NAD(P)-binding domain-containing protein</fullName>
    </submittedName>
</protein>
<evidence type="ECO:0000256" key="3">
    <source>
        <dbReference type="ARBA" id="ARBA00022827"/>
    </source>
</evidence>
<evidence type="ECO:0000256" key="4">
    <source>
        <dbReference type="ARBA" id="ARBA00023002"/>
    </source>
</evidence>
<keyword evidence="3" id="KW-0274">FAD</keyword>
<name>A0A166MN68_9AGAM</name>
<sequence length="500" mass="56962">MATQLPRTRAIIVGSGFSGIAMGAQFKQQLRLDDYVIYERSPHMGGTWWANQYPGCAVDIPSIFYSLSFAPNPNFSKLFPDHYEILAYLEDVARRFEVDKHIQLNTSWDKGVWREDTKTWLVELSNVLTGEKFEQECDILISAIGGLVDPQPCTIPGVDSFAGPVMHTAKWRHDVVLDDKNVIVIGNGCSATQVVPAIADKVKSIYQFFRSPQFFFPRENPNIHPYIKWAFAYVPGVMLLARWQMFHALERGFAMFSTDERGNRHRELVKKISDEYVEQTAPKEYWDMLKPAYKVGCKRRVFDPGYLKALNRDNVHITGDPIVKIEAKEVVTESGARYPADVIVLANGFVTGQVAMNIVGRGGITTAEHWEQHGGIEAYKTTALSSFPNFFMLLGPNASSGHTSVLFASELAVDLIIKLVRPIFKGKASSISVKDDYERQYSTDMQGALKDRVWAKTLRSWYNIKDDRNHMLYPWSSYTMWWQARFPDMRAWTYSQSKTD</sequence>
<keyword evidence="6" id="KW-1185">Reference proteome</keyword>
<dbReference type="PANTHER" id="PTHR42877">
    <property type="entry name" value="L-ORNITHINE N(5)-MONOOXYGENASE-RELATED"/>
    <property type="match status" value="1"/>
</dbReference>
<dbReference type="Pfam" id="PF00743">
    <property type="entry name" value="FMO-like"/>
    <property type="match status" value="1"/>
</dbReference>
<dbReference type="Proteomes" id="UP000076532">
    <property type="component" value="Unassembled WGS sequence"/>
</dbReference>
<dbReference type="InterPro" id="IPR036188">
    <property type="entry name" value="FAD/NAD-bd_sf"/>
</dbReference>
<dbReference type="InterPro" id="IPR020946">
    <property type="entry name" value="Flavin_mOase-like"/>
</dbReference>